<dbReference type="SUPFAM" id="SSF48013">
    <property type="entry name" value="NusB-like"/>
    <property type="match status" value="1"/>
</dbReference>
<name>A0ABS7MLB1_9ACTN</name>
<evidence type="ECO:0000256" key="7">
    <source>
        <dbReference type="SAM" id="MobiDB-lite"/>
    </source>
</evidence>
<gene>
    <name evidence="6 9" type="primary">nusB</name>
    <name evidence="9" type="ORF">K6V98_06990</name>
</gene>
<organism evidence="9 10">
    <name type="scientific">Collinsella ureilytica</name>
    <dbReference type="NCBI Taxonomy" id="2869515"/>
    <lineage>
        <taxon>Bacteria</taxon>
        <taxon>Bacillati</taxon>
        <taxon>Actinomycetota</taxon>
        <taxon>Coriobacteriia</taxon>
        <taxon>Coriobacteriales</taxon>
        <taxon>Coriobacteriaceae</taxon>
        <taxon>Collinsella</taxon>
    </lineage>
</organism>
<dbReference type="RefSeq" id="WP_222199792.1">
    <property type="nucleotide sequence ID" value="NZ_JAIMFO010000007.1"/>
</dbReference>
<dbReference type="HAMAP" id="MF_00073">
    <property type="entry name" value="NusB"/>
    <property type="match status" value="1"/>
</dbReference>
<evidence type="ECO:0000256" key="4">
    <source>
        <dbReference type="ARBA" id="ARBA00023015"/>
    </source>
</evidence>
<comment type="caution">
    <text evidence="9">The sequence shown here is derived from an EMBL/GenBank/DDBJ whole genome shotgun (WGS) entry which is preliminary data.</text>
</comment>
<keyword evidence="3 6" id="KW-0694">RNA-binding</keyword>
<feature type="compositionally biased region" description="Basic and acidic residues" evidence="7">
    <location>
        <begin position="164"/>
        <end position="173"/>
    </location>
</feature>
<dbReference type="PANTHER" id="PTHR11078">
    <property type="entry name" value="N UTILIZATION SUBSTANCE PROTEIN B-RELATED"/>
    <property type="match status" value="1"/>
</dbReference>
<protein>
    <recommendedName>
        <fullName evidence="6">Transcription antitermination protein NusB</fullName>
    </recommendedName>
    <alternativeName>
        <fullName evidence="6">Antitermination factor NusB</fullName>
    </alternativeName>
</protein>
<keyword evidence="5 6" id="KW-0804">Transcription</keyword>
<comment type="similarity">
    <text evidence="1 6">Belongs to the NusB family.</text>
</comment>
<dbReference type="Gene3D" id="1.10.940.10">
    <property type="entry name" value="NusB-like"/>
    <property type="match status" value="1"/>
</dbReference>
<dbReference type="Pfam" id="PF01029">
    <property type="entry name" value="NusB"/>
    <property type="match status" value="1"/>
</dbReference>
<dbReference type="EMBL" id="JAIMFO010000007">
    <property type="protein sequence ID" value="MBY4798088.1"/>
    <property type="molecule type" value="Genomic_DNA"/>
</dbReference>
<sequence>MSRSSKVLRGRTLARSQALQLLFQAEALNESIECIVAGDYLISKGPLDPYAIRLASGAEAHRTEIDAWLRAVSENWALERMPGADRNLLRMAVYELRFGSVDDALDDAIVIDEAVELAKAYGTDDSASFVNGVLGRIARMDEEESLQTAGEFGDESPVQAAGESVHEELSHGL</sequence>
<evidence type="ECO:0000259" key="8">
    <source>
        <dbReference type="Pfam" id="PF01029"/>
    </source>
</evidence>
<keyword evidence="4 6" id="KW-0805">Transcription regulation</keyword>
<dbReference type="InterPro" id="IPR006027">
    <property type="entry name" value="NusB_RsmB_TIM44"/>
</dbReference>
<comment type="function">
    <text evidence="6">Involved in transcription antitermination. Required for transcription of ribosomal RNA (rRNA) genes. Binds specifically to the boxA antiterminator sequence of the ribosomal RNA (rrn) operons.</text>
</comment>
<accession>A0ABS7MLB1</accession>
<evidence type="ECO:0000256" key="2">
    <source>
        <dbReference type="ARBA" id="ARBA00022814"/>
    </source>
</evidence>
<dbReference type="InterPro" id="IPR035926">
    <property type="entry name" value="NusB-like_sf"/>
</dbReference>
<evidence type="ECO:0000313" key="10">
    <source>
        <dbReference type="Proteomes" id="UP000700908"/>
    </source>
</evidence>
<dbReference type="NCBIfam" id="TIGR01951">
    <property type="entry name" value="nusB"/>
    <property type="match status" value="1"/>
</dbReference>
<evidence type="ECO:0000313" key="9">
    <source>
        <dbReference type="EMBL" id="MBY4798088.1"/>
    </source>
</evidence>
<reference evidence="9 10" key="1">
    <citation type="submission" date="2021-08" db="EMBL/GenBank/DDBJ databases">
        <title>Collinsella faecalis sp. nov. isolated from swine faeces.</title>
        <authorList>
            <person name="Oh B.S."/>
            <person name="Lee J.H."/>
        </authorList>
    </citation>
    <scope>NUCLEOTIDE SEQUENCE [LARGE SCALE GENOMIC DNA]</scope>
    <source>
        <strain evidence="9 10">AGMB00827</strain>
    </source>
</reference>
<evidence type="ECO:0000256" key="3">
    <source>
        <dbReference type="ARBA" id="ARBA00022884"/>
    </source>
</evidence>
<evidence type="ECO:0000256" key="6">
    <source>
        <dbReference type="HAMAP-Rule" id="MF_00073"/>
    </source>
</evidence>
<feature type="domain" description="NusB/RsmB/TIM44" evidence="8">
    <location>
        <begin position="14"/>
        <end position="139"/>
    </location>
</feature>
<dbReference type="Proteomes" id="UP000700908">
    <property type="component" value="Unassembled WGS sequence"/>
</dbReference>
<evidence type="ECO:0000256" key="1">
    <source>
        <dbReference type="ARBA" id="ARBA00005952"/>
    </source>
</evidence>
<proteinExistence type="inferred from homology"/>
<keyword evidence="10" id="KW-1185">Reference proteome</keyword>
<dbReference type="PANTHER" id="PTHR11078:SF3">
    <property type="entry name" value="ANTITERMINATION NUSB DOMAIN-CONTAINING PROTEIN"/>
    <property type="match status" value="1"/>
</dbReference>
<keyword evidence="2 6" id="KW-0889">Transcription antitermination</keyword>
<dbReference type="InterPro" id="IPR011605">
    <property type="entry name" value="NusB_fam"/>
</dbReference>
<feature type="region of interest" description="Disordered" evidence="7">
    <location>
        <begin position="146"/>
        <end position="173"/>
    </location>
</feature>
<evidence type="ECO:0000256" key="5">
    <source>
        <dbReference type="ARBA" id="ARBA00023163"/>
    </source>
</evidence>